<dbReference type="InterPro" id="IPR006639">
    <property type="entry name" value="Preselin/SPP"/>
</dbReference>
<dbReference type="GO" id="GO:0098553">
    <property type="term" value="C:lumenal side of endoplasmic reticulum membrane"/>
    <property type="evidence" value="ECO:0007669"/>
    <property type="project" value="TreeGrafter"/>
</dbReference>
<dbReference type="GO" id="GO:0033619">
    <property type="term" value="P:membrane protein proteolysis"/>
    <property type="evidence" value="ECO:0007669"/>
    <property type="project" value="TreeGrafter"/>
</dbReference>
<evidence type="ECO:0000256" key="1">
    <source>
        <dbReference type="ARBA" id="ARBA00004477"/>
    </source>
</evidence>
<evidence type="ECO:0008006" key="12">
    <source>
        <dbReference type="Google" id="ProtNLM"/>
    </source>
</evidence>
<evidence type="ECO:0000256" key="7">
    <source>
        <dbReference type="ARBA" id="ARBA00023136"/>
    </source>
</evidence>
<feature type="compositionally biased region" description="Basic and acidic residues" evidence="8">
    <location>
        <begin position="80"/>
        <end position="92"/>
    </location>
</feature>
<dbReference type="RefSeq" id="XP_042995765.1">
    <property type="nucleotide sequence ID" value="XM_043139831.1"/>
</dbReference>
<comment type="similarity">
    <text evidence="2">Belongs to the peptidase A22B family.</text>
</comment>
<dbReference type="Pfam" id="PF04258">
    <property type="entry name" value="Peptidase_A22B"/>
    <property type="match status" value="1"/>
</dbReference>
<feature type="transmembrane region" description="Helical" evidence="9">
    <location>
        <begin position="135"/>
        <end position="165"/>
    </location>
</feature>
<protein>
    <recommendedName>
        <fullName evidence="12">Intramembrane protease</fullName>
    </recommendedName>
</protein>
<feature type="region of interest" description="Disordered" evidence="8">
    <location>
        <begin position="64"/>
        <end position="94"/>
    </location>
</feature>
<evidence type="ECO:0000256" key="2">
    <source>
        <dbReference type="ARBA" id="ARBA00006859"/>
    </source>
</evidence>
<keyword evidence="6 9" id="KW-1133">Transmembrane helix</keyword>
<dbReference type="OrthoDB" id="29661at2759"/>
<dbReference type="InterPro" id="IPR007369">
    <property type="entry name" value="Peptidase_A22B_SPP"/>
</dbReference>
<reference evidence="10" key="1">
    <citation type="submission" date="2020-03" db="EMBL/GenBank/DDBJ databases">
        <title>A mixture of massive structural variations and highly conserved coding sequences in Ustilaginoidea virens genome.</title>
        <authorList>
            <person name="Zhang K."/>
            <person name="Zhao Z."/>
            <person name="Zhang Z."/>
            <person name="Li Y."/>
            <person name="Hsiang T."/>
            <person name="Sun W."/>
        </authorList>
    </citation>
    <scope>NUCLEOTIDE SEQUENCE</scope>
    <source>
        <strain evidence="10">UV-8b</strain>
    </source>
</reference>
<feature type="compositionally biased region" description="Basic and acidic residues" evidence="8">
    <location>
        <begin position="570"/>
        <end position="584"/>
    </location>
</feature>
<evidence type="ECO:0000256" key="3">
    <source>
        <dbReference type="ARBA" id="ARBA00022692"/>
    </source>
</evidence>
<dbReference type="GeneID" id="66063111"/>
<feature type="transmembrane region" description="Helical" evidence="9">
    <location>
        <begin position="302"/>
        <end position="323"/>
    </location>
</feature>
<evidence type="ECO:0000313" key="11">
    <source>
        <dbReference type="Proteomes" id="UP000027002"/>
    </source>
</evidence>
<feature type="region of interest" description="Disordered" evidence="8">
    <location>
        <begin position="538"/>
        <end position="604"/>
    </location>
</feature>
<name>A0A8E5MFR6_USTVR</name>
<keyword evidence="5" id="KW-0256">Endoplasmic reticulum</keyword>
<sequence length="604" mass="64909">MANATEVDVLNASAASSSSSSSTTTTTTTTTTPLQDVDFLLLELKLVLSALGIIYLGSHAALRRPPSAAPRRGSGTDAAQKQRDRDRDRDRSSLQGLEPSDAIVFPLMAAVVLVALYYLILWLKDPAVLNKILRYYMSTVSVASVLTLYAHAIDLAASLAFPTYWRGGDGLLRRADQTTRTVAVCDDVGNAAPAAGPPPPRSSPVPGPLGGLLAGSERATGVAWELRGLLTRHWRLRLFVHGVGEETAKVRFSHMTALLLSVATALVYFSTTSPLLSNVLGIGMCYSSFLILSPTDLLTGSLVLWGLFFYDILMVFYTPYMITVATTLDVPIKLAFEAGSRKSILGLGDIVIPGMLIAWALRLDLWLHYVGKLKYEPASLRIVERDPSTGLVAQRSDTKHRQVKARYVEVKNRWGDGLWTRGGRLFLRRPRQLPADLAAARFPKVYFRASMAGYALGMAATLAMLLVFERGQPALLYLVPGVLGSLVATALARGQLGDVCRYTEDGSLDTEDVVVDLDGDGNVVKTVGVCRDGVVDTTKREGKGEADADADADAKPKEEQAGEGEGEGEGEGKDDGTGKARETGGGHSVLVLSIEAPAEHDEEY</sequence>
<dbReference type="SMART" id="SM00730">
    <property type="entry name" value="PSN"/>
    <property type="match status" value="1"/>
</dbReference>
<dbReference type="EMBL" id="CP072754">
    <property type="protein sequence ID" value="QUC18092.1"/>
    <property type="molecule type" value="Genomic_DNA"/>
</dbReference>
<feature type="transmembrane region" description="Helical" evidence="9">
    <location>
        <begin position="252"/>
        <end position="269"/>
    </location>
</feature>
<feature type="compositionally biased region" description="Low complexity" evidence="8">
    <location>
        <begin position="12"/>
        <end position="30"/>
    </location>
</feature>
<evidence type="ECO:0000256" key="5">
    <source>
        <dbReference type="ARBA" id="ARBA00022824"/>
    </source>
</evidence>
<dbReference type="Proteomes" id="UP000027002">
    <property type="component" value="Chromosome 2"/>
</dbReference>
<dbReference type="AlphaFoldDB" id="A0A8E5MFR6"/>
<gene>
    <name evidence="10" type="ORF">UV8b_02333</name>
</gene>
<organism evidence="10 11">
    <name type="scientific">Ustilaginoidea virens</name>
    <name type="common">Rice false smut fungus</name>
    <name type="synonym">Villosiclava virens</name>
    <dbReference type="NCBI Taxonomy" id="1159556"/>
    <lineage>
        <taxon>Eukaryota</taxon>
        <taxon>Fungi</taxon>
        <taxon>Dikarya</taxon>
        <taxon>Ascomycota</taxon>
        <taxon>Pezizomycotina</taxon>
        <taxon>Sordariomycetes</taxon>
        <taxon>Hypocreomycetidae</taxon>
        <taxon>Hypocreales</taxon>
        <taxon>Clavicipitaceae</taxon>
        <taxon>Ustilaginoidea</taxon>
    </lineage>
</organism>
<evidence type="ECO:0000256" key="8">
    <source>
        <dbReference type="SAM" id="MobiDB-lite"/>
    </source>
</evidence>
<feature type="compositionally biased region" description="Basic and acidic residues" evidence="8">
    <location>
        <begin position="538"/>
        <end position="560"/>
    </location>
</feature>
<dbReference type="PANTHER" id="PTHR12174">
    <property type="entry name" value="SIGNAL PEPTIDE PEPTIDASE"/>
    <property type="match status" value="1"/>
</dbReference>
<feature type="transmembrane region" description="Helical" evidence="9">
    <location>
        <begin position="275"/>
        <end position="295"/>
    </location>
</feature>
<feature type="transmembrane region" description="Helical" evidence="9">
    <location>
        <begin position="102"/>
        <end position="123"/>
    </location>
</feature>
<evidence type="ECO:0000313" key="10">
    <source>
        <dbReference type="EMBL" id="QUC18092.1"/>
    </source>
</evidence>
<dbReference type="GO" id="GO:0042500">
    <property type="term" value="F:aspartic endopeptidase activity, intramembrane cleaving"/>
    <property type="evidence" value="ECO:0007669"/>
    <property type="project" value="InterPro"/>
</dbReference>
<comment type="subcellular location">
    <subcellularLocation>
        <location evidence="1">Endoplasmic reticulum membrane</location>
        <topology evidence="1">Multi-pass membrane protein</topology>
    </subcellularLocation>
</comment>
<keyword evidence="7 9" id="KW-0472">Membrane</keyword>
<dbReference type="GO" id="GO:0098554">
    <property type="term" value="C:cytoplasmic side of endoplasmic reticulum membrane"/>
    <property type="evidence" value="ECO:0007669"/>
    <property type="project" value="TreeGrafter"/>
</dbReference>
<feature type="transmembrane region" description="Helical" evidence="9">
    <location>
        <begin position="474"/>
        <end position="492"/>
    </location>
</feature>
<keyword evidence="4" id="KW-0378">Hydrolase</keyword>
<evidence type="ECO:0000256" key="9">
    <source>
        <dbReference type="SAM" id="Phobius"/>
    </source>
</evidence>
<keyword evidence="11" id="KW-1185">Reference proteome</keyword>
<accession>A0A8E5MFR6</accession>
<dbReference type="KEGG" id="uvi:66063111"/>
<feature type="transmembrane region" description="Helical" evidence="9">
    <location>
        <begin position="451"/>
        <end position="468"/>
    </location>
</feature>
<dbReference type="GO" id="GO:0006465">
    <property type="term" value="P:signal peptide processing"/>
    <property type="evidence" value="ECO:0007669"/>
    <property type="project" value="TreeGrafter"/>
</dbReference>
<keyword evidence="3 9" id="KW-0812">Transmembrane</keyword>
<feature type="region of interest" description="Disordered" evidence="8">
    <location>
        <begin position="1"/>
        <end position="30"/>
    </location>
</feature>
<feature type="transmembrane region" description="Helical" evidence="9">
    <location>
        <begin position="343"/>
        <end position="361"/>
    </location>
</feature>
<dbReference type="PANTHER" id="PTHR12174:SF23">
    <property type="entry name" value="MINOR HISTOCOMPATIBILITY ANTIGEN H13"/>
    <property type="match status" value="1"/>
</dbReference>
<feature type="transmembrane region" description="Helical" evidence="9">
    <location>
        <begin position="39"/>
        <end position="62"/>
    </location>
</feature>
<proteinExistence type="inferred from homology"/>
<evidence type="ECO:0000256" key="4">
    <source>
        <dbReference type="ARBA" id="ARBA00022801"/>
    </source>
</evidence>
<evidence type="ECO:0000256" key="6">
    <source>
        <dbReference type="ARBA" id="ARBA00022989"/>
    </source>
</evidence>